<dbReference type="Pfam" id="PF17921">
    <property type="entry name" value="Integrase_H2C2"/>
    <property type="match status" value="1"/>
</dbReference>
<gene>
    <name evidence="2" type="ORF">PHISCL_10322</name>
</gene>
<dbReference type="AlphaFoldDB" id="A0A3A2ZJI7"/>
<accession>A0A3A2ZJI7</accession>
<feature type="domain" description="Integrase zinc-binding" evidence="1">
    <location>
        <begin position="77"/>
        <end position="135"/>
    </location>
</feature>
<dbReference type="OrthoDB" id="4499277at2759"/>
<feature type="non-terminal residue" evidence="2">
    <location>
        <position position="188"/>
    </location>
</feature>
<protein>
    <submittedName>
        <fullName evidence="2">To reverse transcriptase</fullName>
    </submittedName>
</protein>
<evidence type="ECO:0000313" key="2">
    <source>
        <dbReference type="EMBL" id="RJE17341.1"/>
    </source>
</evidence>
<dbReference type="PANTHER" id="PTHR47266">
    <property type="entry name" value="ENDONUCLEASE-RELATED"/>
    <property type="match status" value="1"/>
</dbReference>
<keyword evidence="2" id="KW-0695">RNA-directed DNA polymerase</keyword>
<keyword evidence="2" id="KW-0808">Transferase</keyword>
<dbReference type="InterPro" id="IPR052160">
    <property type="entry name" value="Gypsy_RT_Integrase-like"/>
</dbReference>
<sequence>MIKKRESRTLFKVEGDTKDMVFDQQALRATRIVTPEPSLTTRIREKTRTDKQAEQLKKSENAQEQNKLLLYHGLVYVPAKLRNEVMQQGHDAPTSGHFGVDKTMERITRDYYWPGMWTDIRNYIRQCDICQRSKADRHQQYGLLQPIPQMLRPWESVAMDFITKLPKSKEPRTGNTYDSILTVTDRLT</sequence>
<dbReference type="FunFam" id="1.10.340.70:FF:000001">
    <property type="entry name" value="Retrovirus-related Pol polyprotein from transposon gypsy-like Protein"/>
    <property type="match status" value="1"/>
</dbReference>
<name>A0A3A2ZJI7_9EURO</name>
<dbReference type="InterPro" id="IPR041588">
    <property type="entry name" value="Integrase_H2C2"/>
</dbReference>
<dbReference type="Gene3D" id="1.10.340.70">
    <property type="match status" value="1"/>
</dbReference>
<dbReference type="Proteomes" id="UP000266188">
    <property type="component" value="Unassembled WGS sequence"/>
</dbReference>
<dbReference type="STRING" id="2070753.A0A3A2ZJI7"/>
<organism evidence="2 3">
    <name type="scientific">Aspergillus sclerotialis</name>
    <dbReference type="NCBI Taxonomy" id="2070753"/>
    <lineage>
        <taxon>Eukaryota</taxon>
        <taxon>Fungi</taxon>
        <taxon>Dikarya</taxon>
        <taxon>Ascomycota</taxon>
        <taxon>Pezizomycotina</taxon>
        <taxon>Eurotiomycetes</taxon>
        <taxon>Eurotiomycetidae</taxon>
        <taxon>Eurotiales</taxon>
        <taxon>Aspergillaceae</taxon>
        <taxon>Aspergillus</taxon>
        <taxon>Aspergillus subgen. Polypaecilum</taxon>
    </lineage>
</organism>
<keyword evidence="2" id="KW-0548">Nucleotidyltransferase</keyword>
<evidence type="ECO:0000259" key="1">
    <source>
        <dbReference type="Pfam" id="PF17921"/>
    </source>
</evidence>
<keyword evidence="3" id="KW-1185">Reference proteome</keyword>
<dbReference type="GO" id="GO:0003964">
    <property type="term" value="F:RNA-directed DNA polymerase activity"/>
    <property type="evidence" value="ECO:0007669"/>
    <property type="project" value="UniProtKB-KW"/>
</dbReference>
<proteinExistence type="predicted"/>
<evidence type="ECO:0000313" key="3">
    <source>
        <dbReference type="Proteomes" id="UP000266188"/>
    </source>
</evidence>
<dbReference type="EMBL" id="MVGC01001135">
    <property type="protein sequence ID" value="RJE17341.1"/>
    <property type="molecule type" value="Genomic_DNA"/>
</dbReference>
<reference evidence="3" key="1">
    <citation type="submission" date="2017-02" db="EMBL/GenBank/DDBJ databases">
        <authorList>
            <person name="Tafer H."/>
            <person name="Lopandic K."/>
        </authorList>
    </citation>
    <scope>NUCLEOTIDE SEQUENCE [LARGE SCALE GENOMIC DNA]</scope>
    <source>
        <strain evidence="3">CBS 366.77</strain>
    </source>
</reference>
<comment type="caution">
    <text evidence="2">The sequence shown here is derived from an EMBL/GenBank/DDBJ whole genome shotgun (WGS) entry which is preliminary data.</text>
</comment>